<dbReference type="EMBL" id="CP034413">
    <property type="protein sequence ID" value="QCI57945.1"/>
    <property type="molecule type" value="Genomic_DNA"/>
</dbReference>
<reference evidence="3" key="1">
    <citation type="submission" date="2018-12" db="EMBL/GenBank/DDBJ databases">
        <title>Dusodibacter welbiota gen. nov., sp. nov., isolated from human faeces and emended description of the Oscillibacter genus.</title>
        <authorList>
            <person name="Le Roy T."/>
            <person name="Van der Smissen P."/>
            <person name="Delzenne N."/>
            <person name="Muccioli G."/>
            <person name="Collet J.F."/>
            <person name="Cani P.D."/>
        </authorList>
    </citation>
    <scope>NUCLEOTIDE SEQUENCE [LARGE SCALE GENOMIC DNA]</scope>
    <source>
        <strain evidence="3">J115</strain>
    </source>
</reference>
<accession>A0A4D7AKY8</accession>
<evidence type="ECO:0000313" key="2">
    <source>
        <dbReference type="EMBL" id="QCI57945.1"/>
    </source>
</evidence>
<dbReference type="PROSITE" id="PS51554">
    <property type="entry name" value="PFL"/>
    <property type="match status" value="1"/>
</dbReference>
<evidence type="ECO:0000313" key="3">
    <source>
        <dbReference type="Proteomes" id="UP000298642"/>
    </source>
</evidence>
<dbReference type="KEGG" id="obj:EIO64_00820"/>
<dbReference type="InterPro" id="IPR051215">
    <property type="entry name" value="GRE"/>
</dbReference>
<dbReference type="Pfam" id="PF02901">
    <property type="entry name" value="PFL-like"/>
    <property type="match status" value="1"/>
</dbReference>
<name>A0A4D7AKY8_9FIRM</name>
<dbReference type="PANTHER" id="PTHR43641">
    <property type="entry name" value="FORMATE ACETYLTRANSFERASE 3-RELATED"/>
    <property type="match status" value="1"/>
</dbReference>
<gene>
    <name evidence="2" type="ORF">EIO64_00820</name>
</gene>
<dbReference type="Proteomes" id="UP000298642">
    <property type="component" value="Chromosome"/>
</dbReference>
<dbReference type="AlphaFoldDB" id="A0A4D7AKY8"/>
<sequence length="437" mass="49535">MADFDINRLPAKPTERVIKAKEMFLEENPEMCCQRAIIYTEVYRNLSGRCPTILLRAKALCRTLEELPIFIQPQEVIVGHSASRPRSAEVFPEVNINFTDEIDQFETRKYNRLRVRPEVRASLLEIAPFWKGNTPHDYLMRQRTAAIQNAYVCGLLSDPHEGSGFAHVAMNYQQLLQFGINGMLERVRKQRDTLNRSDPAYDGKLAFYDAEEEVCVGVLVFAERYRRLEKKMAVQEKDPCRKVELTAISRVLARVPAQPASSFHEALQMVWLMQLIPQIESNGFSISLGRLDQYCWPYLKADLAAGTITLEQAQELLDLLWLKFCEILRVDSRDAAEVNAGYYVAGQNIEVGGVDRGGHDCTNLLSYLCLNANRHIQLHQPNFTIRLHAGTPQEFLDHAVGSIACGNGMPQVLNDAVIIQHLRHSSSGGTGLYRCRL</sequence>
<keyword evidence="3" id="KW-1185">Reference proteome</keyword>
<dbReference type="PANTHER" id="PTHR43641:SF2">
    <property type="entry name" value="DEHYDRATASE YBIW-RELATED"/>
    <property type="match status" value="1"/>
</dbReference>
<organism evidence="2 3">
    <name type="scientific">Dysosmobacter welbionis</name>
    <dbReference type="NCBI Taxonomy" id="2093857"/>
    <lineage>
        <taxon>Bacteria</taxon>
        <taxon>Bacillati</taxon>
        <taxon>Bacillota</taxon>
        <taxon>Clostridia</taxon>
        <taxon>Eubacteriales</taxon>
        <taxon>Oscillospiraceae</taxon>
        <taxon>Dysosmobacter</taxon>
    </lineage>
</organism>
<dbReference type="SUPFAM" id="SSF51998">
    <property type="entry name" value="PFL-like glycyl radical enzymes"/>
    <property type="match status" value="1"/>
</dbReference>
<evidence type="ECO:0000259" key="1">
    <source>
        <dbReference type="PROSITE" id="PS51554"/>
    </source>
</evidence>
<dbReference type="GO" id="GO:0016829">
    <property type="term" value="F:lyase activity"/>
    <property type="evidence" value="ECO:0007669"/>
    <property type="project" value="UniProtKB-KW"/>
</dbReference>
<keyword evidence="2" id="KW-0670">Pyruvate</keyword>
<dbReference type="InterPro" id="IPR004184">
    <property type="entry name" value="PFL_dom"/>
</dbReference>
<feature type="domain" description="PFL" evidence="1">
    <location>
        <begin position="15"/>
        <end position="437"/>
    </location>
</feature>
<dbReference type="GO" id="GO:0005829">
    <property type="term" value="C:cytosol"/>
    <property type="evidence" value="ECO:0007669"/>
    <property type="project" value="TreeGrafter"/>
</dbReference>
<dbReference type="Gene3D" id="3.20.70.20">
    <property type="match status" value="1"/>
</dbReference>
<proteinExistence type="predicted"/>
<protein>
    <submittedName>
        <fullName evidence="2">Pyruvate formate lyase family protein</fullName>
    </submittedName>
</protein>
<keyword evidence="2" id="KW-0456">Lyase</keyword>